<dbReference type="GO" id="GO:0005789">
    <property type="term" value="C:endoplasmic reticulum membrane"/>
    <property type="evidence" value="ECO:0007669"/>
    <property type="project" value="TreeGrafter"/>
</dbReference>
<keyword evidence="5" id="KW-0808">Transferase</keyword>
<dbReference type="GO" id="GO:0036503">
    <property type="term" value="P:ERAD pathway"/>
    <property type="evidence" value="ECO:0007669"/>
    <property type="project" value="TreeGrafter"/>
</dbReference>
<feature type="transmembrane region" description="Helical" evidence="10">
    <location>
        <begin position="109"/>
        <end position="125"/>
    </location>
</feature>
<reference evidence="12" key="1">
    <citation type="journal article" date="2016" name="Proc. Natl. Acad. Sci. U.S.A.">
        <title>Lipid metabolic changes in an early divergent fungus govern the establishment of a mutualistic symbiosis with endobacteria.</title>
        <authorList>
            <person name="Lastovetsky O.A."/>
            <person name="Gaspar M.L."/>
            <person name="Mondo S.J."/>
            <person name="LaButti K.M."/>
            <person name="Sandor L."/>
            <person name="Grigoriev I.V."/>
            <person name="Henry S.A."/>
            <person name="Pawlowska T.E."/>
        </authorList>
    </citation>
    <scope>NUCLEOTIDE SEQUENCE [LARGE SCALE GENOMIC DNA]</scope>
    <source>
        <strain evidence="12">ATCC 52814</strain>
    </source>
</reference>
<dbReference type="Pfam" id="PF23113">
    <property type="entry name" value="MARCHF6_C"/>
    <property type="match status" value="1"/>
</dbReference>
<feature type="transmembrane region" description="Helical" evidence="10">
    <location>
        <begin position="73"/>
        <end position="97"/>
    </location>
</feature>
<evidence type="ECO:0000256" key="9">
    <source>
        <dbReference type="ARBA" id="ARBA00023136"/>
    </source>
</evidence>
<comment type="pathway">
    <text evidence="3">Protein modification; protein ubiquitination.</text>
</comment>
<gene>
    <name evidence="12" type="ORF">BCV72DRAFT_310714</name>
</gene>
<dbReference type="GO" id="GO:0061630">
    <property type="term" value="F:ubiquitin protein ligase activity"/>
    <property type="evidence" value="ECO:0007669"/>
    <property type="project" value="UniProtKB-EC"/>
</dbReference>
<evidence type="ECO:0000256" key="5">
    <source>
        <dbReference type="ARBA" id="ARBA00022679"/>
    </source>
</evidence>
<dbReference type="EC" id="2.3.2.27" evidence="4"/>
<evidence type="ECO:0000256" key="7">
    <source>
        <dbReference type="ARBA" id="ARBA00022786"/>
    </source>
</evidence>
<accession>A0A1X0QLT1</accession>
<dbReference type="PANTHER" id="PTHR13145:SF0">
    <property type="entry name" value="E3 UBIQUITIN-PROTEIN LIGASE MARCHF6"/>
    <property type="match status" value="1"/>
</dbReference>
<protein>
    <recommendedName>
        <fullName evidence="4">RING-type E3 ubiquitin transferase</fullName>
        <ecNumber evidence="4">2.3.2.27</ecNumber>
    </recommendedName>
</protein>
<evidence type="ECO:0000256" key="3">
    <source>
        <dbReference type="ARBA" id="ARBA00004906"/>
    </source>
</evidence>
<evidence type="ECO:0000256" key="6">
    <source>
        <dbReference type="ARBA" id="ARBA00022692"/>
    </source>
</evidence>
<evidence type="ECO:0000256" key="2">
    <source>
        <dbReference type="ARBA" id="ARBA00004141"/>
    </source>
</evidence>
<keyword evidence="7" id="KW-0833">Ubl conjugation pathway</keyword>
<dbReference type="AlphaFoldDB" id="A0A1X0QLT1"/>
<feature type="transmembrane region" description="Helical" evidence="10">
    <location>
        <begin position="145"/>
        <end position="168"/>
    </location>
</feature>
<evidence type="ECO:0000313" key="12">
    <source>
        <dbReference type="EMBL" id="ORE00717.1"/>
    </source>
</evidence>
<dbReference type="EMBL" id="KV922344">
    <property type="protein sequence ID" value="ORE00717.1"/>
    <property type="molecule type" value="Genomic_DNA"/>
</dbReference>
<dbReference type="InterPro" id="IPR056521">
    <property type="entry name" value="MARCHF6-like_C"/>
</dbReference>
<evidence type="ECO:0000256" key="1">
    <source>
        <dbReference type="ARBA" id="ARBA00000900"/>
    </source>
</evidence>
<feature type="transmembrane region" description="Helical" evidence="10">
    <location>
        <begin position="223"/>
        <end position="242"/>
    </location>
</feature>
<dbReference type="PANTHER" id="PTHR13145">
    <property type="entry name" value="SSM4 PROTEIN"/>
    <property type="match status" value="1"/>
</dbReference>
<name>A0A1X0QLT1_RHIZD</name>
<organism evidence="12">
    <name type="scientific">Rhizopus microsporus var. microsporus</name>
    <dbReference type="NCBI Taxonomy" id="86635"/>
    <lineage>
        <taxon>Eukaryota</taxon>
        <taxon>Fungi</taxon>
        <taxon>Fungi incertae sedis</taxon>
        <taxon>Mucoromycota</taxon>
        <taxon>Mucoromycotina</taxon>
        <taxon>Mucoromycetes</taxon>
        <taxon>Mucorales</taxon>
        <taxon>Mucorineae</taxon>
        <taxon>Rhizopodaceae</taxon>
        <taxon>Rhizopus</taxon>
    </lineage>
</organism>
<evidence type="ECO:0000256" key="4">
    <source>
        <dbReference type="ARBA" id="ARBA00012483"/>
    </source>
</evidence>
<proteinExistence type="predicted"/>
<dbReference type="VEuPathDB" id="FungiDB:BCV72DRAFT_310714"/>
<keyword evidence="6 10" id="KW-0812">Transmembrane</keyword>
<feature type="transmembrane region" description="Helical" evidence="10">
    <location>
        <begin position="180"/>
        <end position="202"/>
    </location>
</feature>
<comment type="subcellular location">
    <subcellularLocation>
        <location evidence="2">Membrane</location>
        <topology evidence="2">Multi-pass membrane protein</topology>
    </subcellularLocation>
</comment>
<comment type="catalytic activity">
    <reaction evidence="1">
        <text>S-ubiquitinyl-[E2 ubiquitin-conjugating enzyme]-L-cysteine + [acceptor protein]-L-lysine = [E2 ubiquitin-conjugating enzyme]-L-cysteine + N(6)-ubiquitinyl-[acceptor protein]-L-lysine.</text>
        <dbReference type="EC" id="2.3.2.27"/>
    </reaction>
</comment>
<evidence type="ECO:0000256" key="8">
    <source>
        <dbReference type="ARBA" id="ARBA00022989"/>
    </source>
</evidence>
<dbReference type="Proteomes" id="UP000242414">
    <property type="component" value="Unassembled WGS sequence"/>
</dbReference>
<evidence type="ECO:0000256" key="10">
    <source>
        <dbReference type="SAM" id="Phobius"/>
    </source>
</evidence>
<keyword evidence="8 10" id="KW-1133">Transmembrane helix</keyword>
<feature type="domain" description="E3 ubiquitin-protein ligase MARCHF6-like C-terminal" evidence="11">
    <location>
        <begin position="130"/>
        <end position="222"/>
    </location>
</feature>
<sequence length="272" mass="30964">MNANQVDVLTFHPNGQFLRVPKHDRVRRHVPGQRMLVPVGGVTQEGHPAARNSEELEENTTVVYAPPNFEARVIMMLITLWTSVGIFALFGLLILPIVIGRQIIKGNDVYAHFLGCCTLFCVKFVKKIKQETFSQAMAWVRNLMVILMSFGIILPLLFGLLLEFYVIIPSQATERIVIQPVFVWANGLVLLELIVQLSQQILPATHSVNQSIDRLKGQGIDQLICYYYHFCLSNSILIYFQWTIILSYTKEHTHYVQSSLDSIACYPLSKRT</sequence>
<evidence type="ECO:0000259" key="11">
    <source>
        <dbReference type="Pfam" id="PF23113"/>
    </source>
</evidence>
<keyword evidence="9 10" id="KW-0472">Membrane</keyword>